<evidence type="ECO:0000313" key="1">
    <source>
        <dbReference type="EMBL" id="CAG8554284.1"/>
    </source>
</evidence>
<comment type="caution">
    <text evidence="1">The sequence shown here is derived from an EMBL/GenBank/DDBJ whole genome shotgun (WGS) entry which is preliminary data.</text>
</comment>
<gene>
    <name evidence="1" type="ORF">DHETER_LOCUS5362</name>
</gene>
<dbReference type="EMBL" id="CAJVPU010005915">
    <property type="protein sequence ID" value="CAG8554284.1"/>
    <property type="molecule type" value="Genomic_DNA"/>
</dbReference>
<reference evidence="1" key="1">
    <citation type="submission" date="2021-06" db="EMBL/GenBank/DDBJ databases">
        <authorList>
            <person name="Kallberg Y."/>
            <person name="Tangrot J."/>
            <person name="Rosling A."/>
        </authorList>
    </citation>
    <scope>NUCLEOTIDE SEQUENCE</scope>
    <source>
        <strain evidence="1">IL203A</strain>
    </source>
</reference>
<accession>A0ACA9M1K4</accession>
<dbReference type="Proteomes" id="UP000789702">
    <property type="component" value="Unassembled WGS sequence"/>
</dbReference>
<proteinExistence type="predicted"/>
<organism evidence="1 2">
    <name type="scientific">Dentiscutata heterogama</name>
    <dbReference type="NCBI Taxonomy" id="1316150"/>
    <lineage>
        <taxon>Eukaryota</taxon>
        <taxon>Fungi</taxon>
        <taxon>Fungi incertae sedis</taxon>
        <taxon>Mucoromycota</taxon>
        <taxon>Glomeromycotina</taxon>
        <taxon>Glomeromycetes</taxon>
        <taxon>Diversisporales</taxon>
        <taxon>Gigasporaceae</taxon>
        <taxon>Dentiscutata</taxon>
    </lineage>
</organism>
<protein>
    <submittedName>
        <fullName evidence="1">5478_t:CDS:1</fullName>
    </submittedName>
</protein>
<sequence>MKPSKPLRKFNRKLPFVSKAESRLEVLEDFLWVINGENLPDKYFTTFPVTFHIVMEYNKYINFLDNQLFFNQDTKLYYDKAIQFEHKAEKEAKINKLTSLLYWQHAQESYEKACDMDPENLNHSLGFAKCLLNLSEYKQVIDLSDICPALNSSSGYWRLRSIAYFKHKKYKEATSCNTEALKLDHKNNLAIKYRKLIKKLDIKNTVNYRIDGYKRELKFELYYFKNSHNNDWSIDWWNNCRGLSVPSEIESYNDSDLTPIFSASELLNTYKNDFKKLFNKRCCIFSVPNKDNRLDMFTKYFYQTRLSRSLTELVIPAAYEDYSGKSHLFTTYDVRESESKSNEANSTFVDVLMATTAAPTFFSPHKIKNKGTFLDREIYLNNPALAAYDEAIRYKVADKKISVLSLGTGCYVPDPSLPNLYRDLLFWPQHPSMISIQEGDIDREMYEKLENCYQRWQIFFEEPIKFDDCESIPNLLELGHQYIEELDFSDENPINKLIESFEYKCFF</sequence>
<keyword evidence="2" id="KW-1185">Reference proteome</keyword>
<name>A0ACA9M1K4_9GLOM</name>
<evidence type="ECO:0000313" key="2">
    <source>
        <dbReference type="Proteomes" id="UP000789702"/>
    </source>
</evidence>